<feature type="chain" id="PRO_5043619540" evidence="1">
    <location>
        <begin position="19"/>
        <end position="242"/>
    </location>
</feature>
<evidence type="ECO:0000313" key="3">
    <source>
        <dbReference type="Proteomes" id="UP000826195"/>
    </source>
</evidence>
<feature type="signal peptide" evidence="1">
    <location>
        <begin position="1"/>
        <end position="18"/>
    </location>
</feature>
<dbReference type="AlphaFoldDB" id="A0AAV7IVY5"/>
<evidence type="ECO:0000313" key="2">
    <source>
        <dbReference type="EMBL" id="KAH0568743.1"/>
    </source>
</evidence>
<dbReference type="EMBL" id="JAHXZJ010000001">
    <property type="protein sequence ID" value="KAH0568743.1"/>
    <property type="molecule type" value="Genomic_DNA"/>
</dbReference>
<accession>A0AAV7IVY5</accession>
<protein>
    <submittedName>
        <fullName evidence="2">Uncharacterized protein</fullName>
    </submittedName>
</protein>
<name>A0AAV7IVY5_COTGL</name>
<proteinExistence type="predicted"/>
<keyword evidence="1" id="KW-0732">Signal</keyword>
<sequence>MPLRFSSFCIFHLYLALAHSDDQGLFSSASTARINVVVPLVGLACSELDENPQKYGRRDIMLWKQKQEHQHQQQRSLTVLWAGSEDGYWYSSHYTFGPPYPWQFLDSDFQETYIERFHEHGIAWEYGVAKFNAIIPAIIDDLFKTTGIYVNTLKAKAILTELIGDRQPIAVLEKLGWSDDNKVIYNTCKAHNIRATHCAYESARRMATWVAVNESIIEASGFETTPHSIIHHADLNDVSYQE</sequence>
<organism evidence="2 3">
    <name type="scientific">Cotesia glomerata</name>
    <name type="common">Lepidopteran parasitic wasp</name>
    <name type="synonym">Apanteles glomeratus</name>
    <dbReference type="NCBI Taxonomy" id="32391"/>
    <lineage>
        <taxon>Eukaryota</taxon>
        <taxon>Metazoa</taxon>
        <taxon>Ecdysozoa</taxon>
        <taxon>Arthropoda</taxon>
        <taxon>Hexapoda</taxon>
        <taxon>Insecta</taxon>
        <taxon>Pterygota</taxon>
        <taxon>Neoptera</taxon>
        <taxon>Endopterygota</taxon>
        <taxon>Hymenoptera</taxon>
        <taxon>Apocrita</taxon>
        <taxon>Ichneumonoidea</taxon>
        <taxon>Braconidae</taxon>
        <taxon>Microgastrinae</taxon>
        <taxon>Cotesia</taxon>
    </lineage>
</organism>
<keyword evidence="3" id="KW-1185">Reference proteome</keyword>
<dbReference type="Proteomes" id="UP000826195">
    <property type="component" value="Unassembled WGS sequence"/>
</dbReference>
<evidence type="ECO:0000256" key="1">
    <source>
        <dbReference type="SAM" id="SignalP"/>
    </source>
</evidence>
<comment type="caution">
    <text evidence="2">The sequence shown here is derived from an EMBL/GenBank/DDBJ whole genome shotgun (WGS) entry which is preliminary data.</text>
</comment>
<gene>
    <name evidence="2" type="ORF">KQX54_021433</name>
</gene>
<reference evidence="2 3" key="1">
    <citation type="journal article" date="2021" name="J. Hered.">
        <title>A chromosome-level genome assembly of the parasitoid wasp, Cotesia glomerata (Hymenoptera: Braconidae).</title>
        <authorList>
            <person name="Pinto B.J."/>
            <person name="Weis J.J."/>
            <person name="Gamble T."/>
            <person name="Ode P.J."/>
            <person name="Paul R."/>
            <person name="Zaspel J.M."/>
        </authorList>
    </citation>
    <scope>NUCLEOTIDE SEQUENCE [LARGE SCALE GENOMIC DNA]</scope>
    <source>
        <strain evidence="2">CgM1</strain>
    </source>
</reference>